<organism evidence="1 2">
    <name type="scientific">Rotaria socialis</name>
    <dbReference type="NCBI Taxonomy" id="392032"/>
    <lineage>
        <taxon>Eukaryota</taxon>
        <taxon>Metazoa</taxon>
        <taxon>Spiralia</taxon>
        <taxon>Gnathifera</taxon>
        <taxon>Rotifera</taxon>
        <taxon>Eurotatoria</taxon>
        <taxon>Bdelloidea</taxon>
        <taxon>Philodinida</taxon>
        <taxon>Philodinidae</taxon>
        <taxon>Rotaria</taxon>
    </lineage>
</organism>
<dbReference type="Proteomes" id="UP000663838">
    <property type="component" value="Unassembled WGS sequence"/>
</dbReference>
<dbReference type="AlphaFoldDB" id="A0A821AXT3"/>
<proteinExistence type="predicted"/>
<dbReference type="EMBL" id="CAJOBS010000455">
    <property type="protein sequence ID" value="CAF4580645.1"/>
    <property type="molecule type" value="Genomic_DNA"/>
</dbReference>
<dbReference type="PANTHER" id="PTHR10492:SF57">
    <property type="entry name" value="ATP-DEPENDENT DNA HELICASE"/>
    <property type="match status" value="1"/>
</dbReference>
<dbReference type="PANTHER" id="PTHR10492">
    <property type="match status" value="1"/>
</dbReference>
<evidence type="ECO:0000313" key="1">
    <source>
        <dbReference type="EMBL" id="CAF4580645.1"/>
    </source>
</evidence>
<protein>
    <submittedName>
        <fullName evidence="1">Uncharacterized protein</fullName>
    </submittedName>
</protein>
<comment type="caution">
    <text evidence="1">The sequence shown here is derived from an EMBL/GenBank/DDBJ whole genome shotgun (WGS) entry which is preliminary data.</text>
</comment>
<reference evidence="1" key="1">
    <citation type="submission" date="2021-02" db="EMBL/GenBank/DDBJ databases">
        <authorList>
            <person name="Nowell W R."/>
        </authorList>
    </citation>
    <scope>NUCLEOTIDE SEQUENCE</scope>
</reference>
<accession>A0A821AXT3</accession>
<evidence type="ECO:0000313" key="2">
    <source>
        <dbReference type="Proteomes" id="UP000663838"/>
    </source>
</evidence>
<name>A0A821AXT3_9BILA</name>
<sequence length="256" mass="29512">MLIILANENKPRDRNSVDRIVSSEIPDADQNPQLYEMVKSRMIHGPYGVLNKNSPCMQDGKCTKEIPKELRNETAPNKDGYPRYRKRDNEVIAKDAHINVKVCATVKSIKYLFKYVYKGHHCANIKLELPVKDCENFAKTLQWNEIKAHLDARYVGAPEAVWRLFEFPLHDKSHSIIRLFIHLPIMQSVYFAEGNELEALDRCDPSLTLTAEDFMRYFDAETAEAMVLYDIEAMLAEQGRRFSDLGILIPSMFCPL</sequence>
<gene>
    <name evidence="1" type="ORF">TOA249_LOCUS9240</name>
</gene>